<dbReference type="EMBL" id="KN833863">
    <property type="protein sequence ID" value="KIK16253.1"/>
    <property type="molecule type" value="Genomic_DNA"/>
</dbReference>
<feature type="region of interest" description="Disordered" evidence="1">
    <location>
        <begin position="19"/>
        <end position="58"/>
    </location>
</feature>
<accession>A0A0C9Z8P0</accession>
<name>A0A0C9Z8P0_9AGAM</name>
<dbReference type="AlphaFoldDB" id="A0A0C9Z8P0"/>
<proteinExistence type="predicted"/>
<gene>
    <name evidence="2" type="ORF">PISMIDRAFT_270088</name>
</gene>
<reference evidence="2 3" key="1">
    <citation type="submission" date="2014-04" db="EMBL/GenBank/DDBJ databases">
        <authorList>
            <consortium name="DOE Joint Genome Institute"/>
            <person name="Kuo A."/>
            <person name="Kohler A."/>
            <person name="Costa M.D."/>
            <person name="Nagy L.G."/>
            <person name="Floudas D."/>
            <person name="Copeland A."/>
            <person name="Barry K.W."/>
            <person name="Cichocki N."/>
            <person name="Veneault-Fourrey C."/>
            <person name="LaButti K."/>
            <person name="Lindquist E.A."/>
            <person name="Lipzen A."/>
            <person name="Lundell T."/>
            <person name="Morin E."/>
            <person name="Murat C."/>
            <person name="Sun H."/>
            <person name="Tunlid A."/>
            <person name="Henrissat B."/>
            <person name="Grigoriev I.V."/>
            <person name="Hibbett D.S."/>
            <person name="Martin F."/>
            <person name="Nordberg H.P."/>
            <person name="Cantor M.N."/>
            <person name="Hua S.X."/>
        </authorList>
    </citation>
    <scope>NUCLEOTIDE SEQUENCE [LARGE SCALE GENOMIC DNA]</scope>
    <source>
        <strain evidence="2 3">441</strain>
    </source>
</reference>
<sequence>MTPDVHSSENCLDGEISIPSASLVTTPPKTISREPLSDFPGWPSFTDSPSIAPGGSRYDGSLDRTKLQRDLQFRCAIAYASEPSHGIVISAIRD</sequence>
<dbReference type="HOGENOM" id="CLU_2387012_0_0_1"/>
<keyword evidence="3" id="KW-1185">Reference proteome</keyword>
<evidence type="ECO:0000313" key="2">
    <source>
        <dbReference type="EMBL" id="KIK16253.1"/>
    </source>
</evidence>
<organism evidence="2 3">
    <name type="scientific">Pisolithus microcarpus 441</name>
    <dbReference type="NCBI Taxonomy" id="765257"/>
    <lineage>
        <taxon>Eukaryota</taxon>
        <taxon>Fungi</taxon>
        <taxon>Dikarya</taxon>
        <taxon>Basidiomycota</taxon>
        <taxon>Agaricomycotina</taxon>
        <taxon>Agaricomycetes</taxon>
        <taxon>Agaricomycetidae</taxon>
        <taxon>Boletales</taxon>
        <taxon>Sclerodermatineae</taxon>
        <taxon>Pisolithaceae</taxon>
        <taxon>Pisolithus</taxon>
    </lineage>
</organism>
<feature type="compositionally biased region" description="Polar residues" evidence="1">
    <location>
        <begin position="19"/>
        <end position="29"/>
    </location>
</feature>
<protein>
    <submittedName>
        <fullName evidence="2">Uncharacterized protein</fullName>
    </submittedName>
</protein>
<dbReference type="OrthoDB" id="10419498at2759"/>
<reference evidence="3" key="2">
    <citation type="submission" date="2015-01" db="EMBL/GenBank/DDBJ databases">
        <title>Evolutionary Origins and Diversification of the Mycorrhizal Mutualists.</title>
        <authorList>
            <consortium name="DOE Joint Genome Institute"/>
            <consortium name="Mycorrhizal Genomics Consortium"/>
            <person name="Kohler A."/>
            <person name="Kuo A."/>
            <person name="Nagy L.G."/>
            <person name="Floudas D."/>
            <person name="Copeland A."/>
            <person name="Barry K.W."/>
            <person name="Cichocki N."/>
            <person name="Veneault-Fourrey C."/>
            <person name="LaButti K."/>
            <person name="Lindquist E.A."/>
            <person name="Lipzen A."/>
            <person name="Lundell T."/>
            <person name="Morin E."/>
            <person name="Murat C."/>
            <person name="Riley R."/>
            <person name="Ohm R."/>
            <person name="Sun H."/>
            <person name="Tunlid A."/>
            <person name="Henrissat B."/>
            <person name="Grigoriev I.V."/>
            <person name="Hibbett D.S."/>
            <person name="Martin F."/>
        </authorList>
    </citation>
    <scope>NUCLEOTIDE SEQUENCE [LARGE SCALE GENOMIC DNA]</scope>
    <source>
        <strain evidence="3">441</strain>
    </source>
</reference>
<dbReference type="Proteomes" id="UP000054018">
    <property type="component" value="Unassembled WGS sequence"/>
</dbReference>
<evidence type="ECO:0000313" key="3">
    <source>
        <dbReference type="Proteomes" id="UP000054018"/>
    </source>
</evidence>
<evidence type="ECO:0000256" key="1">
    <source>
        <dbReference type="SAM" id="MobiDB-lite"/>
    </source>
</evidence>